<feature type="domain" description="Threonine/serine exporter-like N-terminal" evidence="8">
    <location>
        <begin position="218"/>
        <end position="455"/>
    </location>
</feature>
<dbReference type="InterPro" id="IPR010619">
    <property type="entry name" value="ThrE-like_N"/>
</dbReference>
<feature type="transmembrane region" description="Helical" evidence="7">
    <location>
        <begin position="552"/>
        <end position="569"/>
    </location>
</feature>
<feature type="transmembrane region" description="Helical" evidence="7">
    <location>
        <begin position="478"/>
        <end position="495"/>
    </location>
</feature>
<dbReference type="GO" id="GO:0016020">
    <property type="term" value="C:membrane"/>
    <property type="evidence" value="ECO:0007669"/>
    <property type="project" value="UniProtKB-SubCell"/>
</dbReference>
<name>A0A8H7R4B2_9FUNG</name>
<evidence type="ECO:0000256" key="6">
    <source>
        <dbReference type="SAM" id="MobiDB-lite"/>
    </source>
</evidence>
<sequence>MEGNKFHDPETPPPIDLANIRPVFTRGSFAVPTDEDESNSEKTLGRDFDEEVINISVDSASSSSTNNNNNVQRRVSHADHALHLVDTVTKNNNRRRPSKGGILSNLLKLDLFEEKSRRQRQQGSASAQLPQPLHPTVLASSASVHQKPYPLRPTHQLRSIASSRALLQTVGASPQSARSSMYFEDLHKAELGITDDASVAAHRMAIASEIADILQRQDLIMKLGKSLVRTGAPSHRIEAAMEKVGKRLEIDGSYAVLPGLIIVTFGDIETHTSETHLIRCSRSLDIGKLERSNVIAYRIAKGELDLEEATVLLDSIINEPPTWSPPIVILGYIATSAFVAPLFYNGSWTDCWVSAIFGLCVGILTYISEKIPMFGNVFEMVVTIPIAVVTLALHPHVCFAAVAMAAIVIALPGYSLTCSVMELAAKNLISGTVHLVYALMYVLFLAFGIGYGCSIWRLAHPDQTIDVLGACQESVNPWWTFLILPLATIGFGVVYGASPNQWLPMVGDSAAGYAVYYFVAKYAGSSSVITPSAGAFVLGCCGNIYARLTKRLAFVPIMGGVIILVPGSIGVKGAVHLFDGSNNGSGSEFVFQVLGIALSLTLGLFLANLVIYPTGKKRSVFLGF</sequence>
<dbReference type="Pfam" id="PF12821">
    <property type="entry name" value="ThrE_2"/>
    <property type="match status" value="1"/>
</dbReference>
<protein>
    <recommendedName>
        <fullName evidence="12">DUF1212-domain-containing protein</fullName>
    </recommendedName>
</protein>
<organism evidence="10 11">
    <name type="scientific">Mucor plumbeus</name>
    <dbReference type="NCBI Taxonomy" id="97098"/>
    <lineage>
        <taxon>Eukaryota</taxon>
        <taxon>Fungi</taxon>
        <taxon>Fungi incertae sedis</taxon>
        <taxon>Mucoromycota</taxon>
        <taxon>Mucoromycotina</taxon>
        <taxon>Mucoromycetes</taxon>
        <taxon>Mucorales</taxon>
        <taxon>Mucorineae</taxon>
        <taxon>Mucoraceae</taxon>
        <taxon>Mucor</taxon>
    </lineage>
</organism>
<feature type="transmembrane region" description="Helical" evidence="7">
    <location>
        <begin position="388"/>
        <end position="414"/>
    </location>
</feature>
<keyword evidence="3 7" id="KW-1133">Transmembrane helix</keyword>
<evidence type="ECO:0000256" key="2">
    <source>
        <dbReference type="ARBA" id="ARBA00022692"/>
    </source>
</evidence>
<evidence type="ECO:0000313" key="11">
    <source>
        <dbReference type="Proteomes" id="UP000650833"/>
    </source>
</evidence>
<evidence type="ECO:0000256" key="4">
    <source>
        <dbReference type="ARBA" id="ARBA00023136"/>
    </source>
</evidence>
<dbReference type="Proteomes" id="UP000650833">
    <property type="component" value="Unassembled WGS sequence"/>
</dbReference>
<evidence type="ECO:0000256" key="7">
    <source>
        <dbReference type="SAM" id="Phobius"/>
    </source>
</evidence>
<reference evidence="10" key="1">
    <citation type="submission" date="2020-12" db="EMBL/GenBank/DDBJ databases">
        <title>Metabolic potential, ecology and presence of endohyphal bacteria is reflected in genomic diversity of Mucoromycotina.</title>
        <authorList>
            <person name="Muszewska A."/>
            <person name="Okrasinska A."/>
            <person name="Steczkiewicz K."/>
            <person name="Drgas O."/>
            <person name="Orlowska M."/>
            <person name="Perlinska-Lenart U."/>
            <person name="Aleksandrzak-Piekarczyk T."/>
            <person name="Szatraj K."/>
            <person name="Zielenkiewicz U."/>
            <person name="Pilsyk S."/>
            <person name="Malc E."/>
            <person name="Mieczkowski P."/>
            <person name="Kruszewska J.S."/>
            <person name="Biernat P."/>
            <person name="Pawlowska J."/>
        </authorList>
    </citation>
    <scope>NUCLEOTIDE SEQUENCE</scope>
    <source>
        <strain evidence="10">CBS 226.32</strain>
    </source>
</reference>
<evidence type="ECO:0000259" key="9">
    <source>
        <dbReference type="Pfam" id="PF12821"/>
    </source>
</evidence>
<evidence type="ECO:0000313" key="10">
    <source>
        <dbReference type="EMBL" id="KAG2204284.1"/>
    </source>
</evidence>
<accession>A0A8H7R4B2</accession>
<evidence type="ECO:0000256" key="5">
    <source>
        <dbReference type="ARBA" id="ARBA00034125"/>
    </source>
</evidence>
<comment type="similarity">
    <text evidence="5">Belongs to the ThrE exporter (TC 2.A.79) family.</text>
</comment>
<feature type="region of interest" description="Disordered" evidence="6">
    <location>
        <begin position="115"/>
        <end position="134"/>
    </location>
</feature>
<feature type="transmembrane region" description="Helical" evidence="7">
    <location>
        <begin position="435"/>
        <end position="458"/>
    </location>
</feature>
<keyword evidence="2 7" id="KW-0812">Transmembrane</keyword>
<proteinExistence type="inferred from homology"/>
<dbReference type="OrthoDB" id="413008at2759"/>
<gene>
    <name evidence="10" type="ORF">INT46_004542</name>
</gene>
<dbReference type="EMBL" id="JAEPRC010000201">
    <property type="protein sequence ID" value="KAG2204284.1"/>
    <property type="molecule type" value="Genomic_DNA"/>
</dbReference>
<feature type="transmembrane region" description="Helical" evidence="7">
    <location>
        <begin position="323"/>
        <end position="344"/>
    </location>
</feature>
<dbReference type="InterPro" id="IPR051361">
    <property type="entry name" value="ThrE/Ser_Exporter"/>
</dbReference>
<comment type="subcellular location">
    <subcellularLocation>
        <location evidence="1">Membrane</location>
        <topology evidence="1">Multi-pass membrane protein</topology>
    </subcellularLocation>
</comment>
<evidence type="ECO:0000256" key="3">
    <source>
        <dbReference type="ARBA" id="ARBA00022989"/>
    </source>
</evidence>
<dbReference type="PANTHER" id="PTHR31082:SF4">
    <property type="entry name" value="PHEROMONE-REGULATED MEMBRANE PROTEIN 10"/>
    <property type="match status" value="1"/>
</dbReference>
<evidence type="ECO:0000259" key="8">
    <source>
        <dbReference type="Pfam" id="PF06738"/>
    </source>
</evidence>
<feature type="domain" description="Threonine/Serine exporter ThrE" evidence="9">
    <location>
        <begin position="482"/>
        <end position="609"/>
    </location>
</feature>
<comment type="caution">
    <text evidence="10">The sequence shown here is derived from an EMBL/GenBank/DDBJ whole genome shotgun (WGS) entry which is preliminary data.</text>
</comment>
<dbReference type="Pfam" id="PF06738">
    <property type="entry name" value="ThrE"/>
    <property type="match status" value="1"/>
</dbReference>
<dbReference type="GO" id="GO:0022857">
    <property type="term" value="F:transmembrane transporter activity"/>
    <property type="evidence" value="ECO:0007669"/>
    <property type="project" value="InterPro"/>
</dbReference>
<evidence type="ECO:0000256" key="1">
    <source>
        <dbReference type="ARBA" id="ARBA00004141"/>
    </source>
</evidence>
<feature type="transmembrane region" description="Helical" evidence="7">
    <location>
        <begin position="525"/>
        <end position="545"/>
    </location>
</feature>
<feature type="transmembrane region" description="Helical" evidence="7">
    <location>
        <begin position="351"/>
        <end position="368"/>
    </location>
</feature>
<feature type="transmembrane region" description="Helical" evidence="7">
    <location>
        <begin position="589"/>
        <end position="612"/>
    </location>
</feature>
<keyword evidence="11" id="KW-1185">Reference proteome</keyword>
<dbReference type="PANTHER" id="PTHR31082">
    <property type="entry name" value="PHEROMONE-REGULATED MEMBRANE PROTEIN 10"/>
    <property type="match status" value="1"/>
</dbReference>
<feature type="compositionally biased region" description="Basic and acidic residues" evidence="6">
    <location>
        <begin position="1"/>
        <end position="10"/>
    </location>
</feature>
<dbReference type="AlphaFoldDB" id="A0A8H7R4B2"/>
<evidence type="ECO:0008006" key="12">
    <source>
        <dbReference type="Google" id="ProtNLM"/>
    </source>
</evidence>
<keyword evidence="4 7" id="KW-0472">Membrane</keyword>
<dbReference type="InterPro" id="IPR024528">
    <property type="entry name" value="ThrE_2"/>
</dbReference>
<feature type="region of interest" description="Disordered" evidence="6">
    <location>
        <begin position="1"/>
        <end position="21"/>
    </location>
</feature>